<protein>
    <submittedName>
        <fullName evidence="1">Uncharacterized protein</fullName>
    </submittedName>
</protein>
<sequence length="10" mass="1124">MKSTAWTNSV</sequence>
<dbReference type="Proteomes" id="UP000015530">
    <property type="component" value="Unassembled WGS sequence"/>
</dbReference>
<proteinExistence type="predicted"/>
<accession>T0JWR2</accession>
<name>T0JWR2_COLGC</name>
<dbReference type="HOGENOM" id="CLU_3438355_0_0_1"/>
<gene>
    <name evidence="1" type="ORF">CGLO_13400</name>
</gene>
<comment type="caution">
    <text evidence="1">The sequence shown here is derived from an EMBL/GenBank/DDBJ whole genome shotgun (WGS) entry which is preliminary data.</text>
</comment>
<evidence type="ECO:0000313" key="1">
    <source>
        <dbReference type="EMBL" id="EQB47452.1"/>
    </source>
</evidence>
<organism evidence="1 2">
    <name type="scientific">Colletotrichum gloeosporioides (strain Cg-14)</name>
    <name type="common">Anthracnose fungus</name>
    <name type="synonym">Glomerella cingulata</name>
    <dbReference type="NCBI Taxonomy" id="1237896"/>
    <lineage>
        <taxon>Eukaryota</taxon>
        <taxon>Fungi</taxon>
        <taxon>Dikarya</taxon>
        <taxon>Ascomycota</taxon>
        <taxon>Pezizomycotina</taxon>
        <taxon>Sordariomycetes</taxon>
        <taxon>Hypocreomycetidae</taxon>
        <taxon>Glomerellales</taxon>
        <taxon>Glomerellaceae</taxon>
        <taxon>Colletotrichum</taxon>
        <taxon>Colletotrichum gloeosporioides species complex</taxon>
    </lineage>
</organism>
<reference evidence="1" key="1">
    <citation type="submission" date="2012-10" db="EMBL/GenBank/DDBJ databases">
        <title>Global analysis of the Colletotrichum gloeosporioides genome and transcriptome reveals a conserved role for pacC pH regulation in fungi.</title>
        <authorList>
            <person name="Alkan N."/>
            <person name="Thon M."/>
            <person name="Prusky D."/>
        </authorList>
    </citation>
    <scope>NUCLEOTIDE SEQUENCE</scope>
    <source>
        <strain evidence="1">Cg-14</strain>
    </source>
</reference>
<dbReference type="EMBL" id="AMYD01002960">
    <property type="protein sequence ID" value="EQB47452.1"/>
    <property type="molecule type" value="Genomic_DNA"/>
</dbReference>
<evidence type="ECO:0000313" key="2">
    <source>
        <dbReference type="Proteomes" id="UP000015530"/>
    </source>
</evidence>